<dbReference type="GeneID" id="80349983"/>
<sequence length="117" mass="12512">MSEFAGTSNRKSDRARIGGWWEFAVTAVCAVVGILSAGLWLRCVYLVADSRFSSDPLTDPHGYGLIFGTVLGIVAGSVAAVVVPRAFPRQHRHLVRRVATLVFLAASISLITLLVSA</sequence>
<feature type="transmembrane region" description="Helical" evidence="1">
    <location>
        <begin position="61"/>
        <end position="82"/>
    </location>
</feature>
<dbReference type="EMBL" id="AP023396">
    <property type="protein sequence ID" value="BCK57773.1"/>
    <property type="molecule type" value="Genomic_DNA"/>
</dbReference>
<name>A0A7G1KUA7_9NOCA</name>
<evidence type="ECO:0008006" key="4">
    <source>
        <dbReference type="Google" id="ProtNLM"/>
    </source>
</evidence>
<keyword evidence="1" id="KW-1133">Transmembrane helix</keyword>
<dbReference type="RefSeq" id="WP_187684635.1">
    <property type="nucleotide sequence ID" value="NZ_AP023396.1"/>
</dbReference>
<dbReference type="Proteomes" id="UP000516173">
    <property type="component" value="Chromosome"/>
</dbReference>
<feature type="transmembrane region" description="Helical" evidence="1">
    <location>
        <begin position="20"/>
        <end position="41"/>
    </location>
</feature>
<keyword evidence="1" id="KW-0472">Membrane</keyword>
<organism evidence="2 3">
    <name type="scientific">Nocardia wallacei</name>
    <dbReference type="NCBI Taxonomy" id="480035"/>
    <lineage>
        <taxon>Bacteria</taxon>
        <taxon>Bacillati</taxon>
        <taxon>Actinomycetota</taxon>
        <taxon>Actinomycetes</taxon>
        <taxon>Mycobacteriales</taxon>
        <taxon>Nocardiaceae</taxon>
        <taxon>Nocardia</taxon>
    </lineage>
</organism>
<evidence type="ECO:0000313" key="3">
    <source>
        <dbReference type="Proteomes" id="UP000516173"/>
    </source>
</evidence>
<keyword evidence="1" id="KW-0812">Transmembrane</keyword>
<dbReference type="AlphaFoldDB" id="A0A7G1KUA7"/>
<dbReference type="KEGG" id="nwl:NWFMUON74_55450"/>
<gene>
    <name evidence="2" type="ORF">NWFMUON74_55450</name>
</gene>
<feature type="transmembrane region" description="Helical" evidence="1">
    <location>
        <begin position="94"/>
        <end position="115"/>
    </location>
</feature>
<evidence type="ECO:0000256" key="1">
    <source>
        <dbReference type="SAM" id="Phobius"/>
    </source>
</evidence>
<protein>
    <recommendedName>
        <fullName evidence="4">Transmembrane protein</fullName>
    </recommendedName>
</protein>
<accession>A0A7G1KUA7</accession>
<keyword evidence="3" id="KW-1185">Reference proteome</keyword>
<reference evidence="2 3" key="1">
    <citation type="submission" date="2020-08" db="EMBL/GenBank/DDBJ databases">
        <title>Genome Sequencing of Nocardia wallacei strain FMUON74 and assembly.</title>
        <authorList>
            <person name="Toyokawa M."/>
            <person name="Uesaka K."/>
        </authorList>
    </citation>
    <scope>NUCLEOTIDE SEQUENCE [LARGE SCALE GENOMIC DNA]</scope>
    <source>
        <strain evidence="2 3">FMUON74</strain>
    </source>
</reference>
<evidence type="ECO:0000313" key="2">
    <source>
        <dbReference type="EMBL" id="BCK57773.1"/>
    </source>
</evidence>
<proteinExistence type="predicted"/>